<dbReference type="Gene3D" id="1.10.287.950">
    <property type="entry name" value="Methyl-accepting chemotaxis protein"/>
    <property type="match status" value="1"/>
</dbReference>
<dbReference type="KEGG" id="vas:GT360_21570"/>
<dbReference type="Pfam" id="PF17200">
    <property type="entry name" value="sCache_2"/>
    <property type="match status" value="1"/>
</dbReference>
<dbReference type="InterPro" id="IPR003660">
    <property type="entry name" value="HAMP_dom"/>
</dbReference>
<keyword evidence="4 10" id="KW-1133">Transmembrane helix</keyword>
<evidence type="ECO:0000259" key="12">
    <source>
        <dbReference type="PROSITE" id="PS50885"/>
    </source>
</evidence>
<dbReference type="PROSITE" id="PS50885">
    <property type="entry name" value="HAMP"/>
    <property type="match status" value="1"/>
</dbReference>
<dbReference type="Pfam" id="PF00672">
    <property type="entry name" value="HAMP"/>
    <property type="match status" value="1"/>
</dbReference>
<dbReference type="InterPro" id="IPR033480">
    <property type="entry name" value="sCache_2"/>
</dbReference>
<feature type="coiled-coil region" evidence="9">
    <location>
        <begin position="29"/>
        <end position="56"/>
    </location>
</feature>
<dbReference type="EMBL" id="CP047476">
    <property type="protein sequence ID" value="QIA66083.1"/>
    <property type="molecule type" value="Genomic_DNA"/>
</dbReference>
<evidence type="ECO:0000256" key="10">
    <source>
        <dbReference type="SAM" id="Phobius"/>
    </source>
</evidence>
<dbReference type="SMART" id="SM00304">
    <property type="entry name" value="HAMP"/>
    <property type="match status" value="1"/>
</dbReference>
<dbReference type="SUPFAM" id="SSF58104">
    <property type="entry name" value="Methyl-accepting chemotaxis protein (MCP) signaling domain"/>
    <property type="match status" value="1"/>
</dbReference>
<dbReference type="PANTHER" id="PTHR32089">
    <property type="entry name" value="METHYL-ACCEPTING CHEMOTAXIS PROTEIN MCPB"/>
    <property type="match status" value="1"/>
</dbReference>
<dbReference type="SMART" id="SM01049">
    <property type="entry name" value="Cache_2"/>
    <property type="match status" value="1"/>
</dbReference>
<evidence type="ECO:0000259" key="11">
    <source>
        <dbReference type="PROSITE" id="PS50111"/>
    </source>
</evidence>
<evidence type="ECO:0000256" key="9">
    <source>
        <dbReference type="SAM" id="Coils"/>
    </source>
</evidence>
<feature type="domain" description="Methyl-accepting transducer" evidence="11">
    <location>
        <begin position="265"/>
        <end position="501"/>
    </location>
</feature>
<evidence type="ECO:0000256" key="8">
    <source>
        <dbReference type="PROSITE-ProRule" id="PRU00284"/>
    </source>
</evidence>
<keyword evidence="3 10" id="KW-0812">Transmembrane</keyword>
<name>A0A7Z2T8A2_9VIBR</name>
<dbReference type="PANTHER" id="PTHR32089:SF120">
    <property type="entry name" value="METHYL-ACCEPTING CHEMOTAXIS PROTEIN TLPQ"/>
    <property type="match status" value="1"/>
</dbReference>
<accession>A0A7Z2T8A2</accession>
<proteinExistence type="inferred from homology"/>
<organism evidence="13 14">
    <name type="scientific">Vibrio astriarenae</name>
    <dbReference type="NCBI Taxonomy" id="1481923"/>
    <lineage>
        <taxon>Bacteria</taxon>
        <taxon>Pseudomonadati</taxon>
        <taxon>Pseudomonadota</taxon>
        <taxon>Gammaproteobacteria</taxon>
        <taxon>Vibrionales</taxon>
        <taxon>Vibrionaceae</taxon>
        <taxon>Vibrio</taxon>
    </lineage>
</organism>
<dbReference type="FunFam" id="1.10.287.950:FF:000001">
    <property type="entry name" value="Methyl-accepting chemotaxis sensory transducer"/>
    <property type="match status" value="1"/>
</dbReference>
<dbReference type="GO" id="GO:0005886">
    <property type="term" value="C:plasma membrane"/>
    <property type="evidence" value="ECO:0007669"/>
    <property type="project" value="UniProtKB-SubCell"/>
</dbReference>
<feature type="transmembrane region" description="Helical" evidence="10">
    <location>
        <begin position="12"/>
        <end position="33"/>
    </location>
</feature>
<dbReference type="GO" id="GO:0006935">
    <property type="term" value="P:chemotaxis"/>
    <property type="evidence" value="ECO:0007669"/>
    <property type="project" value="InterPro"/>
</dbReference>
<evidence type="ECO:0000256" key="1">
    <source>
        <dbReference type="ARBA" id="ARBA00004651"/>
    </source>
</evidence>
<dbReference type="InterPro" id="IPR004089">
    <property type="entry name" value="MCPsignal_dom"/>
</dbReference>
<dbReference type="PROSITE" id="PS50111">
    <property type="entry name" value="CHEMOTAXIS_TRANSDUC_2"/>
    <property type="match status" value="1"/>
</dbReference>
<dbReference type="AlphaFoldDB" id="A0A7Z2T8A2"/>
<evidence type="ECO:0000256" key="4">
    <source>
        <dbReference type="ARBA" id="ARBA00022989"/>
    </source>
</evidence>
<keyword evidence="6 8" id="KW-0807">Transducer</keyword>
<dbReference type="RefSeq" id="WP_164651063.1">
    <property type="nucleotide sequence ID" value="NZ_CP047476.1"/>
</dbReference>
<protein>
    <submittedName>
        <fullName evidence="13">HAMP domain-containing protein</fullName>
    </submittedName>
</protein>
<sequence length="538" mass="58606">MKLKNVSIKHKLLFMVLAAATLIIGMSIFNLFIQKEQQLQERMEKLEHQIETAVSLVNFYKGRSDLSVEEAKQQALDSLAALRYEDNNYYWITDTRNTLVMHPLRPTSVGNNMTNVRDGAGHYHWQEMSQIARTTGKGGLDYTWLSPQGELHDKISYVSYIREWDWIIGSGLFVSDIEQAFVRNIQIQIALSVTMVGLLFAASTVIGNSIVKPIEELLGMLKRIAGGDLTQSIRLKRQDEIGELAKGLDDMQATMKETLSLSLQTAEKASALSETIASTSEETSTSIRSQNLQLEQLSTAMTEMSSTIKDVASNAEHTSERTNQVSEQAVAGSESMNSTLGAVNQIASSIEGTSALMADLKKGVDNIGAVVQVIQEVSEQTNLLALNAAIEAARAGEQGRGFAVVADEVRNLASRTQTSTNEVQTTINALYENADKVLTVMEGNNQNIDATAQVANETKSTLDSMLGEMNHASSMVAQIAAAAEQQGGVANEMSENVSTIHLSAAEISQATHSLAEQTQEMVSIAEALRVQLSHFKIS</sequence>
<evidence type="ECO:0000256" key="2">
    <source>
        <dbReference type="ARBA" id="ARBA00022475"/>
    </source>
</evidence>
<dbReference type="PRINTS" id="PR00260">
    <property type="entry name" value="CHEMTRNSDUCR"/>
</dbReference>
<keyword evidence="5 10" id="KW-0472">Membrane</keyword>
<dbReference type="CDD" id="cd06225">
    <property type="entry name" value="HAMP"/>
    <property type="match status" value="1"/>
</dbReference>
<evidence type="ECO:0000256" key="7">
    <source>
        <dbReference type="ARBA" id="ARBA00029447"/>
    </source>
</evidence>
<dbReference type="InterPro" id="IPR004090">
    <property type="entry name" value="Chemotax_Me-accpt_rcpt"/>
</dbReference>
<keyword evidence="2" id="KW-1003">Cell membrane</keyword>
<dbReference type="GO" id="GO:0007165">
    <property type="term" value="P:signal transduction"/>
    <property type="evidence" value="ECO:0007669"/>
    <property type="project" value="UniProtKB-KW"/>
</dbReference>
<evidence type="ECO:0000313" key="13">
    <source>
        <dbReference type="EMBL" id="QIA66083.1"/>
    </source>
</evidence>
<keyword evidence="9" id="KW-0175">Coiled coil</keyword>
<evidence type="ECO:0000256" key="5">
    <source>
        <dbReference type="ARBA" id="ARBA00023136"/>
    </source>
</evidence>
<evidence type="ECO:0000256" key="6">
    <source>
        <dbReference type="ARBA" id="ARBA00023224"/>
    </source>
</evidence>
<feature type="domain" description="HAMP" evidence="12">
    <location>
        <begin position="208"/>
        <end position="260"/>
    </location>
</feature>
<comment type="subcellular location">
    <subcellularLocation>
        <location evidence="1">Cell membrane</location>
        <topology evidence="1">Multi-pass membrane protein</topology>
    </subcellularLocation>
</comment>
<dbReference type="GO" id="GO:0004888">
    <property type="term" value="F:transmembrane signaling receptor activity"/>
    <property type="evidence" value="ECO:0007669"/>
    <property type="project" value="InterPro"/>
</dbReference>
<dbReference type="SMART" id="SM00283">
    <property type="entry name" value="MA"/>
    <property type="match status" value="1"/>
</dbReference>
<keyword evidence="14" id="KW-1185">Reference proteome</keyword>
<dbReference type="Pfam" id="PF00015">
    <property type="entry name" value="MCPsignal"/>
    <property type="match status" value="1"/>
</dbReference>
<comment type="similarity">
    <text evidence="7">Belongs to the methyl-accepting chemotaxis (MCP) protein family.</text>
</comment>
<gene>
    <name evidence="13" type="ORF">GT360_21570</name>
</gene>
<evidence type="ECO:0000313" key="14">
    <source>
        <dbReference type="Proteomes" id="UP000464262"/>
    </source>
</evidence>
<reference evidence="13 14" key="1">
    <citation type="submission" date="2020-01" db="EMBL/GenBank/DDBJ databases">
        <title>Whole genome and functional gene identification of agarase of Vibrio HN897.</title>
        <authorList>
            <person name="Liu Y."/>
            <person name="Zhao Z."/>
        </authorList>
    </citation>
    <scope>NUCLEOTIDE SEQUENCE [LARGE SCALE GENOMIC DNA]</scope>
    <source>
        <strain evidence="13 14">HN897</strain>
    </source>
</reference>
<dbReference type="CDD" id="cd11386">
    <property type="entry name" value="MCP_signal"/>
    <property type="match status" value="1"/>
</dbReference>
<dbReference type="Proteomes" id="UP000464262">
    <property type="component" value="Chromosome 2"/>
</dbReference>
<evidence type="ECO:0000256" key="3">
    <source>
        <dbReference type="ARBA" id="ARBA00022692"/>
    </source>
</evidence>
<dbReference type="Gene3D" id="3.30.450.20">
    <property type="entry name" value="PAS domain"/>
    <property type="match status" value="1"/>
</dbReference>